<dbReference type="Pfam" id="PF19436">
    <property type="entry name" value="ACS_CODH_B_C"/>
    <property type="match status" value="1"/>
</dbReference>
<dbReference type="NCBIfam" id="TIGR00316">
    <property type="entry name" value="cdhC"/>
    <property type="match status" value="1"/>
</dbReference>
<dbReference type="InterPro" id="IPR011254">
    <property type="entry name" value="Prismane-like_sf"/>
</dbReference>
<keyword evidence="2" id="KW-0533">Nickel</keyword>
<proteinExistence type="predicted"/>
<organism evidence="9 10">
    <name type="scientific">Candidatus Magnetobacterium bavaricum</name>
    <dbReference type="NCBI Taxonomy" id="29290"/>
    <lineage>
        <taxon>Bacteria</taxon>
        <taxon>Pseudomonadati</taxon>
        <taxon>Nitrospirota</taxon>
        <taxon>Thermodesulfovibrionia</taxon>
        <taxon>Thermodesulfovibrionales</taxon>
        <taxon>Candidatus Magnetobacteriaceae</taxon>
        <taxon>Candidatus Magnetobacterium</taxon>
    </lineage>
</organism>
<evidence type="ECO:0000256" key="4">
    <source>
        <dbReference type="ARBA" id="ARBA00022723"/>
    </source>
</evidence>
<keyword evidence="4" id="KW-0479">Metal-binding</keyword>
<dbReference type="GO" id="GO:0006084">
    <property type="term" value="P:acetyl-CoA metabolic process"/>
    <property type="evidence" value="ECO:0007669"/>
    <property type="project" value="InterPro"/>
</dbReference>
<dbReference type="Pfam" id="PF18537">
    <property type="entry name" value="CODH_A_N"/>
    <property type="match status" value="1"/>
</dbReference>
<dbReference type="AlphaFoldDB" id="A0A0F3GUG5"/>
<evidence type="ECO:0000256" key="1">
    <source>
        <dbReference type="ARBA" id="ARBA00012244"/>
    </source>
</evidence>
<dbReference type="Gene3D" id="3.40.970.20">
    <property type="entry name" value="Carbon monoxide dehydrogenase alpha subunit. Chain D, domain 4"/>
    <property type="match status" value="1"/>
</dbReference>
<protein>
    <recommendedName>
        <fullName evidence="1">CO-methylating acetyl-CoA synthase</fullName>
        <ecNumber evidence="1">2.3.1.169</ecNumber>
    </recommendedName>
</protein>
<evidence type="ECO:0000313" key="10">
    <source>
        <dbReference type="Proteomes" id="UP000033423"/>
    </source>
</evidence>
<dbReference type="Gene3D" id="3.30.1650.10">
    <property type="entry name" value="Bifunctional carbon monoxide dehydrogenase/acetyl-coa synthase(codh/acs), Chain M, domain 3"/>
    <property type="match status" value="1"/>
</dbReference>
<dbReference type="Gene3D" id="3.40.50.2030">
    <property type="match status" value="1"/>
</dbReference>
<dbReference type="EMBL" id="LACI01000998">
    <property type="protein sequence ID" value="KJU85496.1"/>
    <property type="molecule type" value="Genomic_DNA"/>
</dbReference>
<dbReference type="PANTHER" id="PTHR42281:SF1">
    <property type="entry name" value="ACETYL-COA DECARBONYLASE_SYNTHASE COMPLEX SUBUNIT BETA 1"/>
    <property type="match status" value="1"/>
</dbReference>
<keyword evidence="10" id="KW-1185">Reference proteome</keyword>
<dbReference type="NCBIfam" id="NF007078">
    <property type="entry name" value="PRK09529.1"/>
    <property type="match status" value="1"/>
</dbReference>
<sequence length="732" mass="81415">MSKIIASGAIRGAHRVFDNAQMLLNKVTADKGKDYVFEFPDTAYYLPMIYAMTGFAVKTLSDMQEALTMTKAYLHPEPTQDKWTPYLGEALDSGMATLFAEEIWLACRYIEGLEPEKDPETGLVYNGFITDTIQRNLGIQLVDGRMPGFAAIVGAAPDDDTAVRIVREIQEKNILVFLSGTSNGETITRQLQRKKVDLGWDTYVVPLGTHTEHTLYALDWSIRAAMIYGGMKPGDFKGCLRYTKDRVFAFALPLGPLDDVKWATGAGAINMGFPAICDTDVPVIHPTGVTTYEEVDKELNHQKLVARAIEVRGLKVVSHKPNIPIAYGPAFEGERVRKEDTFIEFGGNYTPAFEFLKLRELDEIEDGKIIIKGENWKERYEAGGRMPLGILVEVAGRETQSDYEPIMERKLHHNINEGQGIWHMGQRDVNWIRISKSAKNEGFALEDIAKIHHTMTHSRFKAIVDKVQVTLMVDEPEVLSFRDETRRIWRERDDRIGSLTDENVDTFYSCLLCQSFAPSHTCVITPERLGLCGAYNWLDCKAAFGIDPSGGNQPIPKGETLEPVYGRWTGVDDYIKASTGGAVESFNAYTIMENPMTSCGCFECILAVVPEANGVMIVQRGHVGMTPIGMKFSSLAGTVGGGLQTPGFMGIGVNFITSKKFLFADGGIKRIVWMTKSLKERVKEAFLNRTQEEGVPDLLDKIADESIADDAEKLVEHLTAVDHPALTMNSLF</sequence>
<evidence type="ECO:0000256" key="3">
    <source>
        <dbReference type="ARBA" id="ARBA00022679"/>
    </source>
</evidence>
<reference evidence="9 10" key="1">
    <citation type="submission" date="2015-02" db="EMBL/GenBank/DDBJ databases">
        <title>Single-cell genomics of uncultivated deep-branching MTB reveals a conserved set of magnetosome genes.</title>
        <authorList>
            <person name="Kolinko S."/>
            <person name="Richter M."/>
            <person name="Glockner F.O."/>
            <person name="Brachmann A."/>
            <person name="Schuler D."/>
        </authorList>
    </citation>
    <scope>NUCLEOTIDE SEQUENCE [LARGE SCALE GENOMIC DNA]</scope>
    <source>
        <strain evidence="9">TM-1</strain>
    </source>
</reference>
<dbReference type="InterPro" id="IPR045822">
    <property type="entry name" value="ACS_CODH_B_C"/>
</dbReference>
<dbReference type="InterPro" id="IPR041350">
    <property type="entry name" value="CODH_A_N"/>
</dbReference>
<dbReference type="InterPro" id="IPR016099">
    <property type="entry name" value="Prismane-like_a/b-sand"/>
</dbReference>
<keyword evidence="5" id="KW-0408">Iron</keyword>
<feature type="domain" description="CO dehydrogenase/acetyl-CoA synthase complex beta subunit C-terminal" evidence="8">
    <location>
        <begin position="489"/>
        <end position="732"/>
    </location>
</feature>
<evidence type="ECO:0000259" key="8">
    <source>
        <dbReference type="Pfam" id="PF19436"/>
    </source>
</evidence>
<dbReference type="PATRIC" id="fig|29290.4.peg.3075"/>
<dbReference type="Gene3D" id="3.40.1470.10">
    <property type="entry name" value="Bifunctional carbon monoxide dehydrogenase/acetyl-coa synthase(codh/acs), Chain M, domain 5"/>
    <property type="match status" value="1"/>
</dbReference>
<evidence type="ECO:0000256" key="5">
    <source>
        <dbReference type="ARBA" id="ARBA00023004"/>
    </source>
</evidence>
<keyword evidence="6" id="KW-0411">Iron-sulfur</keyword>
<accession>A0A0F3GUG5</accession>
<dbReference type="SUPFAM" id="SSF56821">
    <property type="entry name" value="Prismane protein-like"/>
    <property type="match status" value="1"/>
</dbReference>
<dbReference type="InterPro" id="IPR038571">
    <property type="entry name" value="CO_DH/Ac-CoA_synth_bsu_3_sf"/>
</dbReference>
<dbReference type="GO" id="GO:0046872">
    <property type="term" value="F:metal ion binding"/>
    <property type="evidence" value="ECO:0007669"/>
    <property type="project" value="UniProtKB-KW"/>
</dbReference>
<dbReference type="PANTHER" id="PTHR42281">
    <property type="match status" value="1"/>
</dbReference>
<comment type="caution">
    <text evidence="9">The sequence shown here is derived from an EMBL/GenBank/DDBJ whole genome shotgun (WGS) entry which is preliminary data.</text>
</comment>
<dbReference type="GO" id="GO:0043885">
    <property type="term" value="F:anaerobic carbon-monoxide dehydrogenase activity"/>
    <property type="evidence" value="ECO:0007669"/>
    <property type="project" value="InterPro"/>
</dbReference>
<dbReference type="EC" id="2.3.1.169" evidence="1"/>
<dbReference type="Proteomes" id="UP000033423">
    <property type="component" value="Unassembled WGS sequence"/>
</dbReference>
<evidence type="ECO:0000259" key="7">
    <source>
        <dbReference type="Pfam" id="PF18537"/>
    </source>
</evidence>
<dbReference type="NCBIfam" id="NF040764">
    <property type="entry name" value="CODH_ACS_al_bet"/>
    <property type="match status" value="1"/>
</dbReference>
<dbReference type="InterPro" id="IPR004461">
    <property type="entry name" value="CO_DH/Ac-CoA_synth_bsu"/>
</dbReference>
<evidence type="ECO:0000313" key="9">
    <source>
        <dbReference type="EMBL" id="KJU85496.1"/>
    </source>
</evidence>
<gene>
    <name evidence="9" type="ORF">MBAV_002307</name>
</gene>
<dbReference type="NCBIfam" id="NF003379">
    <property type="entry name" value="PRK04456.1"/>
    <property type="match status" value="1"/>
</dbReference>
<dbReference type="Gene3D" id="1.10.8.190">
    <property type="entry name" value="Carbon monoxide dehydrogenase alpha subunit. Chain M, domain 1"/>
    <property type="match status" value="1"/>
</dbReference>
<feature type="domain" description="Carbon monoxide dehydrogenase subunit alpha ,N-terminal" evidence="7">
    <location>
        <begin position="22"/>
        <end position="110"/>
    </location>
</feature>
<dbReference type="GO" id="GO:0043884">
    <property type="term" value="F:CO-methylating acetyl-CoA synthase activity"/>
    <property type="evidence" value="ECO:0007669"/>
    <property type="project" value="UniProtKB-EC"/>
</dbReference>
<evidence type="ECO:0000256" key="6">
    <source>
        <dbReference type="ARBA" id="ARBA00023014"/>
    </source>
</evidence>
<dbReference type="Pfam" id="PF03598">
    <property type="entry name" value="CdhC"/>
    <property type="match status" value="1"/>
</dbReference>
<dbReference type="GO" id="GO:0051536">
    <property type="term" value="F:iron-sulfur cluster binding"/>
    <property type="evidence" value="ECO:0007669"/>
    <property type="project" value="UniProtKB-KW"/>
</dbReference>
<evidence type="ECO:0000256" key="2">
    <source>
        <dbReference type="ARBA" id="ARBA00022596"/>
    </source>
</evidence>
<keyword evidence="3" id="KW-0808">Transferase</keyword>
<name>A0A0F3GUG5_9BACT</name>